<protein>
    <recommendedName>
        <fullName evidence="4">Gnk2-homologous domain-containing protein</fullName>
    </recommendedName>
</protein>
<accession>M8CA76</accession>
<dbReference type="GO" id="GO:0009506">
    <property type="term" value="C:plasmodesma"/>
    <property type="evidence" value="ECO:0007669"/>
    <property type="project" value="TreeGrafter"/>
</dbReference>
<dbReference type="EnsemblPlants" id="EMT12028">
    <property type="protein sequence ID" value="EMT12028"/>
    <property type="gene ID" value="F775_24957"/>
</dbReference>
<evidence type="ECO:0000256" key="2">
    <source>
        <dbReference type="SAM" id="SignalP"/>
    </source>
</evidence>
<dbReference type="InterPro" id="IPR038408">
    <property type="entry name" value="GNK2_sf"/>
</dbReference>
<sequence length="128" mass="14100">MASDVLCLCIMLAAADLFLGFATNFQQVYAPAQCDVYCSNCVTQAVQHIAVECGGAPSGQVYLDKCYITYSYYPHYFMNAAGVVLLEEEEQEGRTQHQERRGEGDPWRPAARSTPGPGLLVKETHAMD</sequence>
<dbReference type="InterPro" id="IPR051378">
    <property type="entry name" value="Cell2Cell_Antifungal"/>
</dbReference>
<reference evidence="3" key="1">
    <citation type="submission" date="2015-06" db="UniProtKB">
        <authorList>
            <consortium name="EnsemblPlants"/>
        </authorList>
    </citation>
    <scope>IDENTIFICATION</scope>
</reference>
<dbReference type="PANTHER" id="PTHR32080">
    <property type="entry name" value="ANTIFUNGAL PROTEIN GINKBILOBIN-2-LIKE"/>
    <property type="match status" value="1"/>
</dbReference>
<feature type="chain" id="PRO_5014584230" description="Gnk2-homologous domain-containing protein" evidence="2">
    <location>
        <begin position="23"/>
        <end position="128"/>
    </location>
</feature>
<evidence type="ECO:0008006" key="4">
    <source>
        <dbReference type="Google" id="ProtNLM"/>
    </source>
</evidence>
<dbReference type="PANTHER" id="PTHR32080:SF24">
    <property type="entry name" value="PLASMODESMATA-LOCATED PROTEIN 2"/>
    <property type="match status" value="1"/>
</dbReference>
<dbReference type="GO" id="GO:0010497">
    <property type="term" value="P:plasmodesmata-mediated intercellular transport"/>
    <property type="evidence" value="ECO:0007669"/>
    <property type="project" value="TreeGrafter"/>
</dbReference>
<dbReference type="CDD" id="cd23509">
    <property type="entry name" value="Gnk2-like"/>
    <property type="match status" value="1"/>
</dbReference>
<keyword evidence="2" id="KW-0732">Signal</keyword>
<dbReference type="AlphaFoldDB" id="M8CA76"/>
<feature type="compositionally biased region" description="Basic and acidic residues" evidence="1">
    <location>
        <begin position="92"/>
        <end position="106"/>
    </location>
</feature>
<proteinExistence type="predicted"/>
<feature type="region of interest" description="Disordered" evidence="1">
    <location>
        <begin position="89"/>
        <end position="128"/>
    </location>
</feature>
<evidence type="ECO:0000256" key="1">
    <source>
        <dbReference type="SAM" id="MobiDB-lite"/>
    </source>
</evidence>
<name>M8CA76_AEGTA</name>
<evidence type="ECO:0000313" key="3">
    <source>
        <dbReference type="EnsemblPlants" id="EMT12028"/>
    </source>
</evidence>
<dbReference type="Gene3D" id="3.30.430.20">
    <property type="entry name" value="Gnk2 domain, C-X8-C-X2-C motif"/>
    <property type="match status" value="1"/>
</dbReference>
<organism evidence="3">
    <name type="scientific">Aegilops tauschii</name>
    <name type="common">Tausch's goatgrass</name>
    <name type="synonym">Aegilops squarrosa</name>
    <dbReference type="NCBI Taxonomy" id="37682"/>
    <lineage>
        <taxon>Eukaryota</taxon>
        <taxon>Viridiplantae</taxon>
        <taxon>Streptophyta</taxon>
        <taxon>Embryophyta</taxon>
        <taxon>Tracheophyta</taxon>
        <taxon>Spermatophyta</taxon>
        <taxon>Magnoliopsida</taxon>
        <taxon>Liliopsida</taxon>
        <taxon>Poales</taxon>
        <taxon>Poaceae</taxon>
        <taxon>BOP clade</taxon>
        <taxon>Pooideae</taxon>
        <taxon>Triticodae</taxon>
        <taxon>Triticeae</taxon>
        <taxon>Triticinae</taxon>
        <taxon>Aegilops</taxon>
    </lineage>
</organism>
<dbReference type="GO" id="GO:0046739">
    <property type="term" value="P:transport of virus in multicellular host"/>
    <property type="evidence" value="ECO:0007669"/>
    <property type="project" value="TreeGrafter"/>
</dbReference>
<feature type="signal peptide" evidence="2">
    <location>
        <begin position="1"/>
        <end position="22"/>
    </location>
</feature>